<dbReference type="Gene3D" id="1.10.150.670">
    <property type="entry name" value="Crossover junction endonuclease EME1, DNA-binding domain"/>
    <property type="match status" value="1"/>
</dbReference>
<dbReference type="InterPro" id="IPR047417">
    <property type="entry name" value="WHD_MUS81"/>
</dbReference>
<accession>A0A077Z2G3</accession>
<dbReference type="GO" id="GO:0046872">
    <property type="term" value="F:metal ion binding"/>
    <property type="evidence" value="ECO:0007669"/>
    <property type="project" value="UniProtKB-UniRule"/>
</dbReference>
<dbReference type="GO" id="GO:0048257">
    <property type="term" value="F:3'-flap endonuclease activity"/>
    <property type="evidence" value="ECO:0007669"/>
    <property type="project" value="TreeGrafter"/>
</dbReference>
<sequence>MVKPEVYDVESSDSTRIQVTCNRIFPLNKLFEHWLIELGAEAHSKEKKSTLSFNRALCSLRMFPSELHSTEEAKTLLLHFGARICAELDKRLEVFRLQYGFPTLENVQGYLKSQSKNVGLPCLVNQNLQKRSTVKQQANEETTQTRQVRLPATIRTKSVKVGSGTVASRRRSQDYVPKYRSGGFAILRALYEFSSGTSGEWLETVELQKVAQQFCDEYIGPSTRNQPFTAWAARKTLINNNMIEVRRSKGNEYRLTLKGRSTAERFAKALEEQKCDDVNTTSHAKGLLVRHGLPGARYQKFCEPGPSFFNDGLKQRSELTEPDLSGDSKTPAPEDEPLFSRNFVILENESGNIDEVARDASTSGLQALRCPECGCSHRVMENSKFHLTLLVDHSETKGGPNGRYGPVSQRQTSRAKMRSALAQADIRFEERDLNLGDYLWVLQSRSDKSLEFVVDVIIERKRIDDLAQCIMGKEARYREQKFRLKRCGVARIIYLVEGCVGIDSMADCKKAAIRGACSKTRVIDNFDVVKTANVAETVEYLQAMTDYIRRKLVLPIWVCTDTDGDGTFEEPKHRCCRKLMHCMKRFHQFNSKGRKQRAWTVTETFARMLLQFNGISAERAQEIINLYPTVAHLIDVYRELEESSKTQASSETQRLDPLAAIQSGSCKRNIGKVSENIDHFFTSVKPFSS</sequence>
<comment type="similarity">
    <text evidence="3 13">Belongs to the XPF family.</text>
</comment>
<feature type="domain" description="ERCC4" evidence="15">
    <location>
        <begin position="388"/>
        <end position="500"/>
    </location>
</feature>
<evidence type="ECO:0000256" key="10">
    <source>
        <dbReference type="ARBA" id="ARBA00023172"/>
    </source>
</evidence>
<evidence type="ECO:0000256" key="14">
    <source>
        <dbReference type="SAM" id="MobiDB-lite"/>
    </source>
</evidence>
<comment type="subcellular location">
    <subcellularLocation>
        <location evidence="2 13">Nucleus</location>
    </subcellularLocation>
</comment>
<dbReference type="GO" id="GO:0003677">
    <property type="term" value="F:DNA binding"/>
    <property type="evidence" value="ECO:0007669"/>
    <property type="project" value="UniProtKB-UniRule"/>
</dbReference>
<evidence type="ECO:0000313" key="16">
    <source>
        <dbReference type="EMBL" id="CDW54211.1"/>
    </source>
</evidence>
<keyword evidence="17" id="KW-1185">Reference proteome</keyword>
<dbReference type="PANTHER" id="PTHR13451">
    <property type="entry name" value="CLASS II CROSSOVER JUNCTION ENDONUCLEASE MUS81"/>
    <property type="match status" value="1"/>
</dbReference>
<dbReference type="OrthoDB" id="5963188at2759"/>
<evidence type="ECO:0000256" key="6">
    <source>
        <dbReference type="ARBA" id="ARBA00022759"/>
    </source>
</evidence>
<evidence type="ECO:0000256" key="11">
    <source>
        <dbReference type="ARBA" id="ARBA00023204"/>
    </source>
</evidence>
<dbReference type="InterPro" id="IPR042530">
    <property type="entry name" value="EME1/EME2_C"/>
</dbReference>
<evidence type="ECO:0000256" key="9">
    <source>
        <dbReference type="ARBA" id="ARBA00022842"/>
    </source>
</evidence>
<keyword evidence="9 13" id="KW-0460">Magnesium</keyword>
<dbReference type="GO" id="GO:0006308">
    <property type="term" value="P:DNA catabolic process"/>
    <property type="evidence" value="ECO:0007669"/>
    <property type="project" value="UniProtKB-UniRule"/>
</dbReference>
<dbReference type="Pfam" id="PF21136">
    <property type="entry name" value="WHD_MUS81"/>
    <property type="match status" value="1"/>
</dbReference>
<evidence type="ECO:0000256" key="1">
    <source>
        <dbReference type="ARBA" id="ARBA00001946"/>
    </source>
</evidence>
<keyword evidence="5 13" id="KW-0479">Metal-binding</keyword>
<dbReference type="GO" id="GO:0005634">
    <property type="term" value="C:nucleus"/>
    <property type="evidence" value="ECO:0007669"/>
    <property type="project" value="UniProtKB-SubCell"/>
</dbReference>
<reference evidence="16" key="1">
    <citation type="submission" date="2014-01" db="EMBL/GenBank/DDBJ databases">
        <authorList>
            <person name="Aslett M."/>
        </authorList>
    </citation>
    <scope>NUCLEOTIDE SEQUENCE</scope>
</reference>
<dbReference type="InterPro" id="IPR033309">
    <property type="entry name" value="Mus81"/>
</dbReference>
<proteinExistence type="inferred from homology"/>
<dbReference type="InterPro" id="IPR011335">
    <property type="entry name" value="Restrct_endonuc-II-like"/>
</dbReference>
<evidence type="ECO:0000256" key="4">
    <source>
        <dbReference type="ARBA" id="ARBA00022722"/>
    </source>
</evidence>
<dbReference type="EC" id="3.1.22.-" evidence="13"/>
<dbReference type="InterPro" id="IPR006166">
    <property type="entry name" value="ERCC4_domain"/>
</dbReference>
<dbReference type="Gene3D" id="1.10.10.10">
    <property type="entry name" value="Winged helix-like DNA-binding domain superfamily/Winged helix DNA-binding domain"/>
    <property type="match status" value="1"/>
</dbReference>
<evidence type="ECO:0000259" key="15">
    <source>
        <dbReference type="SMART" id="SM00891"/>
    </source>
</evidence>
<keyword evidence="4 13" id="KW-0540">Nuclease</keyword>
<keyword evidence="8 13" id="KW-0378">Hydrolase</keyword>
<protein>
    <recommendedName>
        <fullName evidence="13">Crossover junction endonuclease MUS81</fullName>
        <ecNumber evidence="13">3.1.22.-</ecNumber>
    </recommendedName>
</protein>
<name>A0A077Z2G3_TRITR</name>
<keyword evidence="11 13" id="KW-0234">DNA repair</keyword>
<dbReference type="InterPro" id="IPR036388">
    <property type="entry name" value="WH-like_DNA-bd_sf"/>
</dbReference>
<evidence type="ECO:0000256" key="12">
    <source>
        <dbReference type="ARBA" id="ARBA00023242"/>
    </source>
</evidence>
<comment type="function">
    <text evidence="13">Interacts with EME1 to form a DNA structure-specific endonuclease with substrate preference for branched DNA structures with a 5'-end at the branch nick. Typical substrates include 3'-flap structures, D-loops, replication forks and nicked Holliday junctions. May be required in mitosis for the processing of stalled or collapsed replication fork intermediates. May be required in meiosis for the repair of meiosis-specific double strand breaks subsequent to single-end invasion (SEI).</text>
</comment>
<dbReference type="AlphaFoldDB" id="A0A077Z2G3"/>
<dbReference type="GO" id="GO:0031573">
    <property type="term" value="P:mitotic intra-S DNA damage checkpoint signaling"/>
    <property type="evidence" value="ECO:0007669"/>
    <property type="project" value="TreeGrafter"/>
</dbReference>
<dbReference type="InterPro" id="IPR010996">
    <property type="entry name" value="HHH_MUS81"/>
</dbReference>
<dbReference type="CDD" id="cd20074">
    <property type="entry name" value="XPF_nuclease_Mus81"/>
    <property type="match status" value="1"/>
</dbReference>
<evidence type="ECO:0000256" key="3">
    <source>
        <dbReference type="ARBA" id="ARBA00010015"/>
    </source>
</evidence>
<evidence type="ECO:0000256" key="7">
    <source>
        <dbReference type="ARBA" id="ARBA00022763"/>
    </source>
</evidence>
<dbReference type="SMART" id="SM00891">
    <property type="entry name" value="ERCC4"/>
    <property type="match status" value="1"/>
</dbReference>
<feature type="region of interest" description="Disordered" evidence="14">
    <location>
        <begin position="318"/>
        <end position="337"/>
    </location>
</feature>
<evidence type="ECO:0000256" key="13">
    <source>
        <dbReference type="RuleBase" id="RU369042"/>
    </source>
</evidence>
<dbReference type="EMBL" id="HG805884">
    <property type="protein sequence ID" value="CDW54211.1"/>
    <property type="molecule type" value="Genomic_DNA"/>
</dbReference>
<dbReference type="InterPro" id="IPR047416">
    <property type="entry name" value="XPF_nuclease_Mus81"/>
</dbReference>
<evidence type="ECO:0000313" key="17">
    <source>
        <dbReference type="Proteomes" id="UP000030665"/>
    </source>
</evidence>
<comment type="subunit">
    <text evidence="13">Interacts with EME1.</text>
</comment>
<dbReference type="Gene3D" id="1.10.150.110">
    <property type="entry name" value="DNA polymerase beta, N-terminal domain-like"/>
    <property type="match status" value="1"/>
</dbReference>
<dbReference type="STRING" id="36087.A0A077Z2G3"/>
<dbReference type="Pfam" id="PF02732">
    <property type="entry name" value="ERCC4"/>
    <property type="match status" value="1"/>
</dbReference>
<reference evidence="16" key="2">
    <citation type="submission" date="2014-03" db="EMBL/GenBank/DDBJ databases">
        <title>The whipworm genome and dual-species transcriptomics of an intimate host-pathogen interaction.</title>
        <authorList>
            <person name="Foth B.J."/>
            <person name="Tsai I.J."/>
            <person name="Reid A.J."/>
            <person name="Bancroft A.J."/>
            <person name="Nichol S."/>
            <person name="Tracey A."/>
            <person name="Holroyd N."/>
            <person name="Cotton J.A."/>
            <person name="Stanley E.J."/>
            <person name="Zarowiecki M."/>
            <person name="Liu J.Z."/>
            <person name="Huckvale T."/>
            <person name="Cooper P.J."/>
            <person name="Grencis R.K."/>
            <person name="Berriman M."/>
        </authorList>
    </citation>
    <scope>NUCLEOTIDE SEQUENCE [LARGE SCALE GENOMIC DNA]</scope>
</reference>
<dbReference type="GO" id="GO:0008821">
    <property type="term" value="F:crossover junction DNA endonuclease activity"/>
    <property type="evidence" value="ECO:0007669"/>
    <property type="project" value="UniProtKB-UniRule"/>
</dbReference>
<dbReference type="InterPro" id="IPR027421">
    <property type="entry name" value="DNA_pol_lamdba_lyase_dom_sf"/>
</dbReference>
<dbReference type="Gene3D" id="3.40.50.10130">
    <property type="match status" value="1"/>
</dbReference>
<evidence type="ECO:0000256" key="8">
    <source>
        <dbReference type="ARBA" id="ARBA00022801"/>
    </source>
</evidence>
<comment type="cofactor">
    <cofactor evidence="1 13">
        <name>Mg(2+)</name>
        <dbReference type="ChEBI" id="CHEBI:18420"/>
    </cofactor>
</comment>
<keyword evidence="6 13" id="KW-0255">Endonuclease</keyword>
<gene>
    <name evidence="16" type="ORF">TTRE_0000248101</name>
</gene>
<keyword evidence="12 13" id="KW-0539">Nucleus</keyword>
<evidence type="ECO:0000256" key="2">
    <source>
        <dbReference type="ARBA" id="ARBA00004123"/>
    </source>
</evidence>
<evidence type="ECO:0000256" key="5">
    <source>
        <dbReference type="ARBA" id="ARBA00022723"/>
    </source>
</evidence>
<keyword evidence="10 13" id="KW-0233">DNA recombination</keyword>
<dbReference type="GO" id="GO:0000712">
    <property type="term" value="P:resolution of meiotic recombination intermediates"/>
    <property type="evidence" value="ECO:0007669"/>
    <property type="project" value="TreeGrafter"/>
</dbReference>
<dbReference type="PANTHER" id="PTHR13451:SF0">
    <property type="entry name" value="CROSSOVER JUNCTION ENDONUCLEASE MUS81"/>
    <property type="match status" value="1"/>
</dbReference>
<dbReference type="Pfam" id="PF14716">
    <property type="entry name" value="HHH_8"/>
    <property type="match status" value="1"/>
</dbReference>
<dbReference type="Proteomes" id="UP000030665">
    <property type="component" value="Unassembled WGS sequence"/>
</dbReference>
<dbReference type="GO" id="GO:0000727">
    <property type="term" value="P:double-strand break repair via break-induced replication"/>
    <property type="evidence" value="ECO:0007669"/>
    <property type="project" value="UniProtKB-UniRule"/>
</dbReference>
<dbReference type="GO" id="GO:0048476">
    <property type="term" value="C:Holliday junction resolvase complex"/>
    <property type="evidence" value="ECO:0007669"/>
    <property type="project" value="UniProtKB-UniRule"/>
</dbReference>
<organism evidence="16 17">
    <name type="scientific">Trichuris trichiura</name>
    <name type="common">Whipworm</name>
    <name type="synonym">Trichocephalus trichiurus</name>
    <dbReference type="NCBI Taxonomy" id="36087"/>
    <lineage>
        <taxon>Eukaryota</taxon>
        <taxon>Metazoa</taxon>
        <taxon>Ecdysozoa</taxon>
        <taxon>Nematoda</taxon>
        <taxon>Enoplea</taxon>
        <taxon>Dorylaimia</taxon>
        <taxon>Trichinellida</taxon>
        <taxon>Trichuridae</taxon>
        <taxon>Trichuris</taxon>
    </lineage>
</organism>
<dbReference type="SUPFAM" id="SSF52980">
    <property type="entry name" value="Restriction endonuclease-like"/>
    <property type="match status" value="1"/>
</dbReference>
<keyword evidence="7 13" id="KW-0227">DNA damage</keyword>
<dbReference type="CDD" id="cd21036">
    <property type="entry name" value="WH_MUS81"/>
    <property type="match status" value="1"/>
</dbReference>